<dbReference type="Pfam" id="PF00153">
    <property type="entry name" value="Mito_carr"/>
    <property type="match status" value="3"/>
</dbReference>
<keyword evidence="8" id="KW-0496">Mitochondrion</keyword>
<evidence type="ECO:0000256" key="2">
    <source>
        <dbReference type="ARBA" id="ARBA00006375"/>
    </source>
</evidence>
<sequence>MDFVIGGLAAVGSGFFTNPLELVKTRMQIQGELATRGQYVVQYRNFFNAGMVIAKHDGILALQAGLVPAQWFQFILNGIRLGLFQTLSDKGFTKNKNGETVLHRTILLGGVCGSLGAVVGSPLYLIKTHLQTQAAQQISFGHQHNHDGTIDAFKNIYRQQGIKGLFRGTASAIPRNFVGSTSQLTSFEYCKNWLKRHPLYYNSPLLTTFTASFIGGFIATTFITPFDLISTRLYNQGVDTKGRGLLYKGYLDCVLKIVKTEGIFGMYKGFWAGYVRLGPHTVLSLVFWDQLKWCYKNYSFHAQPALHLA</sequence>
<evidence type="ECO:0000313" key="12">
    <source>
        <dbReference type="EMBL" id="JAV67603.1"/>
    </source>
</evidence>
<evidence type="ECO:0000256" key="8">
    <source>
        <dbReference type="ARBA" id="ARBA00023128"/>
    </source>
</evidence>
<feature type="repeat" description="Solcar" evidence="10">
    <location>
        <begin position="1"/>
        <end position="90"/>
    </location>
</feature>
<keyword evidence="9 10" id="KW-0472">Membrane</keyword>
<accession>A0A1Y1L1R0</accession>
<dbReference type="PANTHER" id="PTHR45928:SF1">
    <property type="entry name" value="RE38146P"/>
    <property type="match status" value="1"/>
</dbReference>
<keyword evidence="3 11" id="KW-0813">Transport</keyword>
<keyword evidence="5" id="KW-0677">Repeat</keyword>
<dbReference type="InterPro" id="IPR018108">
    <property type="entry name" value="MCP_transmembrane"/>
</dbReference>
<evidence type="ECO:0000256" key="9">
    <source>
        <dbReference type="ARBA" id="ARBA00023136"/>
    </source>
</evidence>
<keyword evidence="4 10" id="KW-0812">Transmembrane</keyword>
<dbReference type="PROSITE" id="PS50920">
    <property type="entry name" value="SOLCAR"/>
    <property type="match status" value="3"/>
</dbReference>
<keyword evidence="7" id="KW-1133">Transmembrane helix</keyword>
<evidence type="ECO:0000256" key="3">
    <source>
        <dbReference type="ARBA" id="ARBA00022448"/>
    </source>
</evidence>
<evidence type="ECO:0000256" key="11">
    <source>
        <dbReference type="RuleBase" id="RU000488"/>
    </source>
</evidence>
<dbReference type="PANTHER" id="PTHR45928">
    <property type="entry name" value="RE38146P"/>
    <property type="match status" value="1"/>
</dbReference>
<evidence type="ECO:0000256" key="10">
    <source>
        <dbReference type="PROSITE-ProRule" id="PRU00282"/>
    </source>
</evidence>
<comment type="subcellular location">
    <subcellularLocation>
        <location evidence="1">Mitochondrion inner membrane</location>
        <topology evidence="1">Multi-pass membrane protein</topology>
    </subcellularLocation>
</comment>
<feature type="repeat" description="Solcar" evidence="10">
    <location>
        <begin position="104"/>
        <end position="193"/>
    </location>
</feature>
<feature type="repeat" description="Solcar" evidence="10">
    <location>
        <begin position="203"/>
        <end position="294"/>
    </location>
</feature>
<evidence type="ECO:0000256" key="1">
    <source>
        <dbReference type="ARBA" id="ARBA00004448"/>
    </source>
</evidence>
<dbReference type="AlphaFoldDB" id="A0A1Y1L1R0"/>
<proteinExistence type="inferred from homology"/>
<dbReference type="InterPro" id="IPR051508">
    <property type="entry name" value="Mito_Carrier_Antiporter"/>
</dbReference>
<comment type="similarity">
    <text evidence="2 11">Belongs to the mitochondrial carrier (TC 2.A.29) family.</text>
</comment>
<keyword evidence="6" id="KW-0999">Mitochondrion inner membrane</keyword>
<evidence type="ECO:0000256" key="4">
    <source>
        <dbReference type="ARBA" id="ARBA00022692"/>
    </source>
</evidence>
<evidence type="ECO:0008006" key="13">
    <source>
        <dbReference type="Google" id="ProtNLM"/>
    </source>
</evidence>
<protein>
    <recommendedName>
        <fullName evidence="13">Solute carrier family 25 member 35</fullName>
    </recommendedName>
</protein>
<dbReference type="SUPFAM" id="SSF103506">
    <property type="entry name" value="Mitochondrial carrier"/>
    <property type="match status" value="1"/>
</dbReference>
<evidence type="ECO:0000256" key="6">
    <source>
        <dbReference type="ARBA" id="ARBA00022792"/>
    </source>
</evidence>
<dbReference type="Gene3D" id="1.50.40.10">
    <property type="entry name" value="Mitochondrial carrier domain"/>
    <property type="match status" value="1"/>
</dbReference>
<reference evidence="12" key="1">
    <citation type="journal article" date="2016" name="Sci. Rep.">
        <title>Molecular characterization of firefly nuptial gifts: a multi-omics approach sheds light on postcopulatory sexual selection.</title>
        <authorList>
            <person name="Al-Wathiqui N."/>
            <person name="Fallon T.R."/>
            <person name="South A."/>
            <person name="Weng J.K."/>
            <person name="Lewis S.M."/>
        </authorList>
    </citation>
    <scope>NUCLEOTIDE SEQUENCE</scope>
</reference>
<dbReference type="GO" id="GO:0005743">
    <property type="term" value="C:mitochondrial inner membrane"/>
    <property type="evidence" value="ECO:0007669"/>
    <property type="project" value="UniProtKB-SubCell"/>
</dbReference>
<name>A0A1Y1L1R0_PHOPY</name>
<dbReference type="InterPro" id="IPR023395">
    <property type="entry name" value="MCP_dom_sf"/>
</dbReference>
<organism evidence="12">
    <name type="scientific">Photinus pyralis</name>
    <name type="common">Common eastern firefly</name>
    <name type="synonym">Lampyris pyralis</name>
    <dbReference type="NCBI Taxonomy" id="7054"/>
    <lineage>
        <taxon>Eukaryota</taxon>
        <taxon>Metazoa</taxon>
        <taxon>Ecdysozoa</taxon>
        <taxon>Arthropoda</taxon>
        <taxon>Hexapoda</taxon>
        <taxon>Insecta</taxon>
        <taxon>Pterygota</taxon>
        <taxon>Neoptera</taxon>
        <taxon>Endopterygota</taxon>
        <taxon>Coleoptera</taxon>
        <taxon>Polyphaga</taxon>
        <taxon>Elateriformia</taxon>
        <taxon>Elateroidea</taxon>
        <taxon>Lampyridae</taxon>
        <taxon>Lampyrinae</taxon>
        <taxon>Photinus</taxon>
    </lineage>
</organism>
<dbReference type="EMBL" id="GEZM01066988">
    <property type="protein sequence ID" value="JAV67603.1"/>
    <property type="molecule type" value="Transcribed_RNA"/>
</dbReference>
<evidence type="ECO:0000256" key="7">
    <source>
        <dbReference type="ARBA" id="ARBA00022989"/>
    </source>
</evidence>
<evidence type="ECO:0000256" key="5">
    <source>
        <dbReference type="ARBA" id="ARBA00022737"/>
    </source>
</evidence>